<reference evidence="1" key="1">
    <citation type="submission" date="2017-11" db="EMBL/GenBank/DDBJ databases">
        <authorList>
            <person name="Kajale S.C."/>
            <person name="Sharma A."/>
        </authorList>
    </citation>
    <scope>NUCLEOTIDE SEQUENCE</scope>
    <source>
        <strain evidence="1">LS1_42</strain>
    </source>
</reference>
<evidence type="ECO:0000313" key="1">
    <source>
        <dbReference type="EMBL" id="TYL38840.1"/>
    </source>
</evidence>
<gene>
    <name evidence="1" type="ORF">CV102_10035</name>
</gene>
<protein>
    <submittedName>
        <fullName evidence="1">Uncharacterized protein</fullName>
    </submittedName>
</protein>
<accession>A0A8J8Q2B6</accession>
<sequence>MNRRVLLAALGTVPLAGCSLPALCARPSFRDDRLEFDTRQFASVGRWWHDQGAILATRPEHVDRFEPPPEVDEQLDAELEADERAFLGETDFDESIVVGLLVASSGQSSDASVTHVVRDDDRVHCYVCIRRKGRTDDLAPQGRLVRIDESWNPETVRVTFTDGRDSTETFDADGTGAEIAGR</sequence>
<dbReference type="RefSeq" id="WP_148857842.1">
    <property type="nucleotide sequence ID" value="NZ_PHNJ01000004.1"/>
</dbReference>
<dbReference type="EMBL" id="PHNJ01000004">
    <property type="protein sequence ID" value="TYL38840.1"/>
    <property type="molecule type" value="Genomic_DNA"/>
</dbReference>
<keyword evidence="2" id="KW-1185">Reference proteome</keyword>
<proteinExistence type="predicted"/>
<organism evidence="1 2">
    <name type="scientific">Natronococcus pandeyae</name>
    <dbReference type="NCBI Taxonomy" id="2055836"/>
    <lineage>
        <taxon>Archaea</taxon>
        <taxon>Methanobacteriati</taxon>
        <taxon>Methanobacteriota</taxon>
        <taxon>Stenosarchaea group</taxon>
        <taxon>Halobacteria</taxon>
        <taxon>Halobacteriales</taxon>
        <taxon>Natrialbaceae</taxon>
        <taxon>Natronococcus</taxon>
    </lineage>
</organism>
<dbReference type="AlphaFoldDB" id="A0A8J8Q2B6"/>
<dbReference type="OrthoDB" id="202212at2157"/>
<evidence type="ECO:0000313" key="2">
    <source>
        <dbReference type="Proteomes" id="UP000766904"/>
    </source>
</evidence>
<comment type="caution">
    <text evidence="1">The sequence shown here is derived from an EMBL/GenBank/DDBJ whole genome shotgun (WGS) entry which is preliminary data.</text>
</comment>
<name>A0A8J8Q2B6_9EURY</name>
<dbReference type="Proteomes" id="UP000766904">
    <property type="component" value="Unassembled WGS sequence"/>
</dbReference>